<protein>
    <submittedName>
        <fullName evidence="8">Cation channel sperm associated 2</fullName>
    </submittedName>
</protein>
<dbReference type="InterPro" id="IPR027359">
    <property type="entry name" value="Volt_channel_dom_sf"/>
</dbReference>
<evidence type="ECO:0000313" key="9">
    <source>
        <dbReference type="Proteomes" id="UP000008672"/>
    </source>
</evidence>
<organism evidence="8 9">
    <name type="scientific">Latimeria chalumnae</name>
    <name type="common">Coelacanth</name>
    <dbReference type="NCBI Taxonomy" id="7897"/>
    <lineage>
        <taxon>Eukaryota</taxon>
        <taxon>Metazoa</taxon>
        <taxon>Chordata</taxon>
        <taxon>Craniata</taxon>
        <taxon>Vertebrata</taxon>
        <taxon>Euteleostomi</taxon>
        <taxon>Coelacanthiformes</taxon>
        <taxon>Coelacanthidae</taxon>
        <taxon>Latimeria</taxon>
    </lineage>
</organism>
<keyword evidence="4 6" id="KW-0472">Membrane</keyword>
<dbReference type="GeneTree" id="ENSGT00910000144338"/>
<dbReference type="InterPro" id="IPR028747">
    <property type="entry name" value="CatSper2"/>
</dbReference>
<name>H3AZ44_LATCH</name>
<feature type="transmembrane region" description="Helical" evidence="6">
    <location>
        <begin position="20"/>
        <end position="42"/>
    </location>
</feature>
<sequence length="460" mass="54152">MVFLLETTESESVETWMMHMVLHITEWMTLCIFIVEIILRWLDSFFSFWRNSWCIFDFIVTLVSIIPVVTEYLTFQGQNTLQFLKLLRVVRVLRTFKLIYWFHQVRIILLSVTKAFKAMTFILLLLLVFAYIFAIAGITVFDVYTRSDLPNLKYSQNFKDIPNTFVTLFILFTMDHWYDLLLDTWEVKELDKAVSGIYVILWLLIGAFLFRNIFVGIMVNNFQEIRLQLSKEVMQAQRQQKVDQLKAFMITRYCTIKPSRNLPLPKTPKMSLGFYKVLNEDSSDVFIRRNQCEREEQGTKRIEAKYPEPANVSTLPGPRRSKLWAVQCTNTNGSFEDLTVWSVVESEQLLFAPLVGQLATEKRTADMKPTTADSTTLKNTSKASSPQQDAIMKNLPDEWEGYVQENMTMLKQEDEERVTWPRDSLFSYYELMEKLQYNLEERKRLHCIAGMQIIVHFCNR</sequence>
<dbReference type="PANTHER" id="PTHR46923:SF1">
    <property type="entry name" value="CATION CHANNEL SPERM-ASSOCIATED PROTEIN 2"/>
    <property type="match status" value="1"/>
</dbReference>
<evidence type="ECO:0000256" key="3">
    <source>
        <dbReference type="ARBA" id="ARBA00022989"/>
    </source>
</evidence>
<dbReference type="Pfam" id="PF00520">
    <property type="entry name" value="Ion_trans"/>
    <property type="match status" value="1"/>
</dbReference>
<dbReference type="Gene3D" id="1.20.120.350">
    <property type="entry name" value="Voltage-gated potassium channels. Chain C"/>
    <property type="match status" value="1"/>
</dbReference>
<dbReference type="STRING" id="7897.ENSLACP00000014915"/>
<evidence type="ECO:0000256" key="2">
    <source>
        <dbReference type="ARBA" id="ARBA00022692"/>
    </source>
</evidence>
<reference evidence="9" key="1">
    <citation type="submission" date="2011-08" db="EMBL/GenBank/DDBJ databases">
        <title>The draft genome of Latimeria chalumnae.</title>
        <authorList>
            <person name="Di Palma F."/>
            <person name="Alfoldi J."/>
            <person name="Johnson J."/>
            <person name="Berlin A."/>
            <person name="Gnerre S."/>
            <person name="Jaffe D."/>
            <person name="MacCallum I."/>
            <person name="Young S."/>
            <person name="Walker B.J."/>
            <person name="Lander E."/>
            <person name="Lindblad-Toh K."/>
        </authorList>
    </citation>
    <scope>NUCLEOTIDE SEQUENCE [LARGE SCALE GENOMIC DNA]</scope>
    <source>
        <strain evidence="9">Wild caught</strain>
    </source>
</reference>
<comment type="subcellular location">
    <subcellularLocation>
        <location evidence="1">Membrane</location>
        <topology evidence="1">Multi-pass membrane protein</topology>
    </subcellularLocation>
</comment>
<dbReference type="AlphaFoldDB" id="H3AZ44"/>
<reference evidence="8" key="3">
    <citation type="submission" date="2025-09" db="UniProtKB">
        <authorList>
            <consortium name="Ensembl"/>
        </authorList>
    </citation>
    <scope>IDENTIFICATION</scope>
</reference>
<dbReference type="GO" id="GO:0036128">
    <property type="term" value="C:CatSper complex"/>
    <property type="evidence" value="ECO:0007669"/>
    <property type="project" value="InterPro"/>
</dbReference>
<dbReference type="InterPro" id="IPR005821">
    <property type="entry name" value="Ion_trans_dom"/>
</dbReference>
<dbReference type="eggNOG" id="KOG2301">
    <property type="taxonomic scope" value="Eukaryota"/>
</dbReference>
<dbReference type="OMA" id="QVVWPRD"/>
<dbReference type="GO" id="GO:0048240">
    <property type="term" value="P:sperm capacitation"/>
    <property type="evidence" value="ECO:0007669"/>
    <property type="project" value="TreeGrafter"/>
</dbReference>
<dbReference type="EMBL" id="AFYH01021199">
    <property type="status" value="NOT_ANNOTATED_CDS"/>
    <property type="molecule type" value="Genomic_DNA"/>
</dbReference>
<evidence type="ECO:0000259" key="7">
    <source>
        <dbReference type="Pfam" id="PF00520"/>
    </source>
</evidence>
<feature type="region of interest" description="Disordered" evidence="5">
    <location>
        <begin position="362"/>
        <end position="388"/>
    </location>
</feature>
<dbReference type="Proteomes" id="UP000008672">
    <property type="component" value="Unassembled WGS sequence"/>
</dbReference>
<dbReference type="Gene3D" id="1.10.287.70">
    <property type="match status" value="1"/>
</dbReference>
<feature type="transmembrane region" description="Helical" evidence="6">
    <location>
        <begin position="120"/>
        <end position="141"/>
    </location>
</feature>
<proteinExistence type="predicted"/>
<dbReference type="GO" id="GO:0009566">
    <property type="term" value="P:fertilization"/>
    <property type="evidence" value="ECO:0007669"/>
    <property type="project" value="TreeGrafter"/>
</dbReference>
<evidence type="ECO:0000256" key="4">
    <source>
        <dbReference type="ARBA" id="ARBA00023136"/>
    </source>
</evidence>
<dbReference type="FunCoup" id="H3AZ44">
    <property type="interactions" value="8"/>
</dbReference>
<dbReference type="EMBL" id="AFYH01021198">
    <property type="status" value="NOT_ANNOTATED_CDS"/>
    <property type="molecule type" value="Genomic_DNA"/>
</dbReference>
<dbReference type="GO" id="GO:0005227">
    <property type="term" value="F:calcium-activated cation channel activity"/>
    <property type="evidence" value="ECO:0007669"/>
    <property type="project" value="InterPro"/>
</dbReference>
<evidence type="ECO:0000256" key="5">
    <source>
        <dbReference type="SAM" id="MobiDB-lite"/>
    </source>
</evidence>
<dbReference type="GO" id="GO:0030317">
    <property type="term" value="P:flagellated sperm motility"/>
    <property type="evidence" value="ECO:0007669"/>
    <property type="project" value="InterPro"/>
</dbReference>
<dbReference type="HOGENOM" id="CLU_038828_0_0_1"/>
<feature type="transmembrane region" description="Helical" evidence="6">
    <location>
        <begin position="161"/>
        <end position="181"/>
    </location>
</feature>
<dbReference type="SUPFAM" id="SSF81324">
    <property type="entry name" value="Voltage-gated potassium channels"/>
    <property type="match status" value="1"/>
</dbReference>
<dbReference type="Ensembl" id="ENSLACT00000015019.1">
    <property type="protein sequence ID" value="ENSLACP00000014915.1"/>
    <property type="gene ID" value="ENSLACG00000013125.1"/>
</dbReference>
<gene>
    <name evidence="8" type="primary">CATSPER2</name>
</gene>
<dbReference type="InParanoid" id="H3AZ44"/>
<evidence type="ECO:0000313" key="8">
    <source>
        <dbReference type="Ensembl" id="ENSLACP00000014915.1"/>
    </source>
</evidence>
<dbReference type="EMBL" id="AFYH01021202">
    <property type="status" value="NOT_ANNOTATED_CDS"/>
    <property type="molecule type" value="Genomic_DNA"/>
</dbReference>
<reference evidence="8" key="2">
    <citation type="submission" date="2025-08" db="UniProtKB">
        <authorList>
            <consortium name="Ensembl"/>
        </authorList>
    </citation>
    <scope>IDENTIFICATION</scope>
</reference>
<dbReference type="PANTHER" id="PTHR46923">
    <property type="entry name" value="CATION CHANNEL SPERM-ASSOCIATED PROTEIN 2"/>
    <property type="match status" value="1"/>
</dbReference>
<accession>H3AZ44</accession>
<feature type="compositionally biased region" description="Polar residues" evidence="5">
    <location>
        <begin position="371"/>
        <end position="388"/>
    </location>
</feature>
<evidence type="ECO:0000256" key="1">
    <source>
        <dbReference type="ARBA" id="ARBA00004141"/>
    </source>
</evidence>
<keyword evidence="3 6" id="KW-1133">Transmembrane helix</keyword>
<dbReference type="EMBL" id="AFYH01021201">
    <property type="status" value="NOT_ANNOTATED_CDS"/>
    <property type="molecule type" value="Genomic_DNA"/>
</dbReference>
<keyword evidence="9" id="KW-1185">Reference proteome</keyword>
<feature type="transmembrane region" description="Helical" evidence="6">
    <location>
        <begin position="54"/>
        <end position="75"/>
    </location>
</feature>
<keyword evidence="2 6" id="KW-0812">Transmembrane</keyword>
<feature type="transmembrane region" description="Helical" evidence="6">
    <location>
        <begin position="193"/>
        <end position="219"/>
    </location>
</feature>
<feature type="domain" description="Ion transport" evidence="7">
    <location>
        <begin position="14"/>
        <end position="228"/>
    </location>
</feature>
<evidence type="ECO:0000256" key="6">
    <source>
        <dbReference type="SAM" id="Phobius"/>
    </source>
</evidence>
<dbReference type="EMBL" id="AFYH01021200">
    <property type="status" value="NOT_ANNOTATED_CDS"/>
    <property type="molecule type" value="Genomic_DNA"/>
</dbReference>